<name>A0ABR9AZL3_9BACL</name>
<evidence type="ECO:0000313" key="2">
    <source>
        <dbReference type="Proteomes" id="UP000634529"/>
    </source>
</evidence>
<dbReference type="EMBL" id="JACYTN010000012">
    <property type="protein sequence ID" value="MBD8499588.1"/>
    <property type="molecule type" value="Genomic_DNA"/>
</dbReference>
<organism evidence="1 2">
    <name type="scientific">Paenibacillus arenosi</name>
    <dbReference type="NCBI Taxonomy" id="2774142"/>
    <lineage>
        <taxon>Bacteria</taxon>
        <taxon>Bacillati</taxon>
        <taxon>Bacillota</taxon>
        <taxon>Bacilli</taxon>
        <taxon>Bacillales</taxon>
        <taxon>Paenibacillaceae</taxon>
        <taxon>Paenibacillus</taxon>
    </lineage>
</organism>
<dbReference type="RefSeq" id="WP_192025916.1">
    <property type="nucleotide sequence ID" value="NZ_JACYTN010000012.1"/>
</dbReference>
<keyword evidence="2" id="KW-1185">Reference proteome</keyword>
<reference evidence="1 2" key="1">
    <citation type="submission" date="2020-09" db="EMBL/GenBank/DDBJ databases">
        <title>Paenibacillus sp. CAU 1523 isolated from sand of Haeundae Beach.</title>
        <authorList>
            <person name="Kim W."/>
        </authorList>
    </citation>
    <scope>NUCLEOTIDE SEQUENCE [LARGE SCALE GENOMIC DNA]</scope>
    <source>
        <strain evidence="1 2">CAU 1523</strain>
    </source>
</reference>
<comment type="caution">
    <text evidence="1">The sequence shown here is derived from an EMBL/GenBank/DDBJ whole genome shotgun (WGS) entry which is preliminary data.</text>
</comment>
<sequence>MTNELHTQFDAFINSAAFSLDPCTVATAIALTNQSVREKLIEKFKAGYIYNGYGCLKVVGNLGISYVAFKFSCPPGVHCFINPSFVAVVNLTTKKVIDILDPFNISEYEEVKITAQPN</sequence>
<gene>
    <name evidence="1" type="ORF">IFO66_14930</name>
</gene>
<accession>A0ABR9AZL3</accession>
<dbReference type="Proteomes" id="UP000634529">
    <property type="component" value="Unassembled WGS sequence"/>
</dbReference>
<evidence type="ECO:0000313" key="1">
    <source>
        <dbReference type="EMBL" id="MBD8499588.1"/>
    </source>
</evidence>
<protein>
    <submittedName>
        <fullName evidence="1">Uncharacterized protein</fullName>
    </submittedName>
</protein>
<proteinExistence type="predicted"/>